<gene>
    <name evidence="1" type="ORF">ORAREDHAP_LOCUS34838</name>
</gene>
<dbReference type="AlphaFoldDB" id="A0A6J5XEZ2"/>
<name>A0A6J5XEZ2_PRUAR</name>
<evidence type="ECO:0000313" key="2">
    <source>
        <dbReference type="Proteomes" id="UP000507245"/>
    </source>
</evidence>
<organism evidence="1 2">
    <name type="scientific">Prunus armeniaca</name>
    <name type="common">Apricot</name>
    <name type="synonym">Armeniaca vulgaris</name>
    <dbReference type="NCBI Taxonomy" id="36596"/>
    <lineage>
        <taxon>Eukaryota</taxon>
        <taxon>Viridiplantae</taxon>
        <taxon>Streptophyta</taxon>
        <taxon>Embryophyta</taxon>
        <taxon>Tracheophyta</taxon>
        <taxon>Spermatophyta</taxon>
        <taxon>Magnoliopsida</taxon>
        <taxon>eudicotyledons</taxon>
        <taxon>Gunneridae</taxon>
        <taxon>Pentapetalae</taxon>
        <taxon>rosids</taxon>
        <taxon>fabids</taxon>
        <taxon>Rosales</taxon>
        <taxon>Rosaceae</taxon>
        <taxon>Amygdaloideae</taxon>
        <taxon>Amygdaleae</taxon>
        <taxon>Prunus</taxon>
    </lineage>
</organism>
<sequence>MHCESSGWPLRATCTAAMDCFRRIEKLDLTLGYKVCLIFIFGERSYECNVLQQEPPPPSFVPQPGLSICPL</sequence>
<keyword evidence="2" id="KW-1185">Reference proteome</keyword>
<evidence type="ECO:0000313" key="1">
    <source>
        <dbReference type="EMBL" id="CAB4312420.1"/>
    </source>
</evidence>
<dbReference type="EMBL" id="CAEKKB010000006">
    <property type="protein sequence ID" value="CAB4312420.1"/>
    <property type="molecule type" value="Genomic_DNA"/>
</dbReference>
<dbReference type="Proteomes" id="UP000507245">
    <property type="component" value="Unassembled WGS sequence"/>
</dbReference>
<accession>A0A6J5XEZ2</accession>
<proteinExistence type="predicted"/>
<reference evidence="2" key="1">
    <citation type="journal article" date="2020" name="Genome Biol.">
        <title>Gamete binning: chromosome-level and haplotype-resolved genome assembly enabled by high-throughput single-cell sequencing of gamete genomes.</title>
        <authorList>
            <person name="Campoy J.A."/>
            <person name="Sun H."/>
            <person name="Goel M."/>
            <person name="Jiao W.-B."/>
            <person name="Folz-Donahue K."/>
            <person name="Wang N."/>
            <person name="Rubio M."/>
            <person name="Liu C."/>
            <person name="Kukat C."/>
            <person name="Ruiz D."/>
            <person name="Huettel B."/>
            <person name="Schneeberger K."/>
        </authorList>
    </citation>
    <scope>NUCLEOTIDE SEQUENCE [LARGE SCALE GENOMIC DNA]</scope>
    <source>
        <strain evidence="2">cv. Rojo Pasion</strain>
    </source>
</reference>
<protein>
    <submittedName>
        <fullName evidence="1">Uncharacterized protein</fullName>
    </submittedName>
</protein>